<gene>
    <name evidence="1" type="ORF">SBA1_1520001</name>
</gene>
<dbReference type="AlphaFoldDB" id="A0A2U3K9Y3"/>
<dbReference type="Proteomes" id="UP000238701">
    <property type="component" value="Unassembled WGS sequence"/>
</dbReference>
<evidence type="ECO:0000313" key="1">
    <source>
        <dbReference type="EMBL" id="SPF36459.1"/>
    </source>
</evidence>
<reference evidence="2" key="1">
    <citation type="submission" date="2018-02" db="EMBL/GenBank/DDBJ databases">
        <authorList>
            <person name="Hausmann B."/>
        </authorList>
    </citation>
    <scope>NUCLEOTIDE SEQUENCE [LARGE SCALE GENOMIC DNA]</scope>
    <source>
        <strain evidence="2">Peat soil MAG SbA1</strain>
    </source>
</reference>
<accession>A0A2U3K9Y3</accession>
<name>A0A2U3K9Y3_9BACT</name>
<proteinExistence type="predicted"/>
<sequence>MSDDTTDLLCPHCNATFTAFLHELADQNAKVVCPCCGKAQPPKAAKPVAGGPVKKM</sequence>
<protein>
    <submittedName>
        <fullName evidence="1">Uncharacterized protein</fullName>
    </submittedName>
</protein>
<evidence type="ECO:0000313" key="2">
    <source>
        <dbReference type="Proteomes" id="UP000238701"/>
    </source>
</evidence>
<dbReference type="EMBL" id="OMOD01000060">
    <property type="protein sequence ID" value="SPF36459.1"/>
    <property type="molecule type" value="Genomic_DNA"/>
</dbReference>
<organism evidence="1 2">
    <name type="scientific">Candidatus Sulfotelmatobacter kueseliae</name>
    <dbReference type="NCBI Taxonomy" id="2042962"/>
    <lineage>
        <taxon>Bacteria</taxon>
        <taxon>Pseudomonadati</taxon>
        <taxon>Acidobacteriota</taxon>
        <taxon>Terriglobia</taxon>
        <taxon>Terriglobales</taxon>
        <taxon>Candidatus Korobacteraceae</taxon>
        <taxon>Candidatus Sulfotelmatobacter</taxon>
    </lineage>
</organism>